<reference evidence="2 3" key="1">
    <citation type="submission" date="2018-05" db="EMBL/GenBank/DDBJ databases">
        <title>Genomic Encyclopedia of Archaeal and Bacterial Type Strains, Phase II (KMG-II): from individual species to whole genera.</title>
        <authorList>
            <person name="Goeker M."/>
        </authorList>
    </citation>
    <scope>NUCLEOTIDE SEQUENCE [LARGE SCALE GENOMIC DNA]</scope>
    <source>
        <strain evidence="2 3">DSM 22214</strain>
    </source>
</reference>
<dbReference type="Pfam" id="PF13585">
    <property type="entry name" value="CHU_C"/>
    <property type="match status" value="1"/>
</dbReference>
<dbReference type="InterPro" id="IPR013783">
    <property type="entry name" value="Ig-like_fold"/>
</dbReference>
<keyword evidence="1" id="KW-1133">Transmembrane helix</keyword>
<dbReference type="Proteomes" id="UP000245489">
    <property type="component" value="Unassembled WGS sequence"/>
</dbReference>
<comment type="caution">
    <text evidence="2">The sequence shown here is derived from an EMBL/GenBank/DDBJ whole genome shotgun (WGS) entry which is preliminary data.</text>
</comment>
<evidence type="ECO:0000313" key="3">
    <source>
        <dbReference type="Proteomes" id="UP000245489"/>
    </source>
</evidence>
<organism evidence="2 3">
    <name type="scientific">Arcicella aurantiaca</name>
    <dbReference type="NCBI Taxonomy" id="591202"/>
    <lineage>
        <taxon>Bacteria</taxon>
        <taxon>Pseudomonadati</taxon>
        <taxon>Bacteroidota</taxon>
        <taxon>Cytophagia</taxon>
        <taxon>Cytophagales</taxon>
        <taxon>Flectobacillaceae</taxon>
        <taxon>Arcicella</taxon>
    </lineage>
</organism>
<proteinExistence type="predicted"/>
<protein>
    <submittedName>
        <fullName evidence="2">Gliding motility-associated-like protein</fullName>
    </submittedName>
</protein>
<dbReference type="NCBIfam" id="TIGR04131">
    <property type="entry name" value="Bac_Flav_CTERM"/>
    <property type="match status" value="1"/>
</dbReference>
<evidence type="ECO:0000256" key="1">
    <source>
        <dbReference type="SAM" id="Phobius"/>
    </source>
</evidence>
<name>A0A316EDX0_9BACT</name>
<keyword evidence="1" id="KW-0472">Membrane</keyword>
<dbReference type="InterPro" id="IPR026341">
    <property type="entry name" value="T9SS_type_B"/>
</dbReference>
<gene>
    <name evidence="2" type="ORF">LV89_01038</name>
</gene>
<keyword evidence="1" id="KW-0812">Transmembrane</keyword>
<dbReference type="Gene3D" id="2.60.40.4070">
    <property type="match status" value="1"/>
</dbReference>
<dbReference type="SUPFAM" id="SSF49265">
    <property type="entry name" value="Fibronectin type III"/>
    <property type="match status" value="1"/>
</dbReference>
<keyword evidence="3" id="KW-1185">Reference proteome</keyword>
<dbReference type="Gene3D" id="2.60.40.10">
    <property type="entry name" value="Immunoglobulins"/>
    <property type="match status" value="3"/>
</dbReference>
<dbReference type="InterPro" id="IPR036116">
    <property type="entry name" value="FN3_sf"/>
</dbReference>
<sequence length="978" mass="107525">MFCLSVKKNNVLTCGQKLDLFIQRHMKLRLLYILVLGFFLSLYSTKTYATHLRGGEISIKRISTTSLTYEFTLTIYCDNTSGGGLTAWSQQKTAKFCFGDGLGVIIEAPRINGGGNGEDLGNGVAKGVYKATYTFAAAADYKVSVAISNRNANVRNMAGTSDQIPFYVETILKVNPGLGQNSTPILLNPAVDLTAVIGQKFIHNPNAIDVEGDSLAYKLVPCRKGNQDDCKDRGTAITGFVQPNEVASASSNFTINPRTGDLVWDVPQEQGLYNCAFIVEEWRNGVLISITVRDMQIEVKDADNAAPKIKIPDDICVEAGTSINEIITATDTPSKTGRMDNLTILSTGAVYKLPDGTTFISPDYAVFTSTANQPSTASGRFVWKTSCSHIRQEPYDILFKVSDLPLSKSIPSLVDSKNWRIKVIAPRIKNLKLTPNAGSRTMTLQWDSYACQNTGAVIIIYRKEGCDTYKPPVCTVGLPANLGYVEVGRVPVNATTFTDRNLKRNTDYSYRTVVLFTNGTNTTMSVTSDQVCANLPFQGPVITNVTVDKTDATNGEITVRWTRPISLDKVQFKGPYQFRLFRATGETGATGFTQVSPNIDTDLTVGKLDTLFTDKALNTTNNVYRYRLVFYYTDNATLTALDTAEMASSVRLTATGGLKNVSLTWQATVPWTNDNQAHRIYRETKQGSGIFNRIADVPVTNTSSFRFTDTGADTYAADGIVLAKMSPDSSYCYKIETVGTYGDAKIKPALLYNFSQITCATPFLLPCPPDLTIDILDCNQIKNDASKCNQTTFENKLKWTMPTKTSAIEECDPEIVKYTIYFSARSGAAFTKIGEVTSPTPPEKAFTHTKTDSYLGCYYVTATNRFGKESERSNVVCKDNCTSFELPNIFTPNGDGKNDIFQAMKCPQAVQGVNFIVYNRAGQKVYEYTGPKLEWNGTDASGNQMPAGSYFYTCDVQFLTLDPASPLLSLKGWVELVR</sequence>
<dbReference type="AlphaFoldDB" id="A0A316EDX0"/>
<feature type="transmembrane region" description="Helical" evidence="1">
    <location>
        <begin position="30"/>
        <end position="49"/>
    </location>
</feature>
<evidence type="ECO:0000313" key="2">
    <source>
        <dbReference type="EMBL" id="PWK28255.1"/>
    </source>
</evidence>
<accession>A0A316EDX0</accession>
<dbReference type="EMBL" id="QGGO01000004">
    <property type="protein sequence ID" value="PWK28255.1"/>
    <property type="molecule type" value="Genomic_DNA"/>
</dbReference>